<evidence type="ECO:0000313" key="2">
    <source>
        <dbReference type="EMBL" id="SES15594.1"/>
    </source>
</evidence>
<feature type="region of interest" description="Disordered" evidence="1">
    <location>
        <begin position="1"/>
        <end position="42"/>
    </location>
</feature>
<reference evidence="3" key="1">
    <citation type="submission" date="2016-10" db="EMBL/GenBank/DDBJ databases">
        <authorList>
            <person name="de Groot N.N."/>
        </authorList>
    </citation>
    <scope>NUCLEOTIDE SEQUENCE [LARGE SCALE GENOMIC DNA]</scope>
    <source>
        <strain evidence="3">10nlg</strain>
    </source>
</reference>
<protein>
    <submittedName>
        <fullName evidence="2">YfhE-like protein</fullName>
    </submittedName>
</protein>
<gene>
    <name evidence="2" type="ORF">SAMN05444126_11738</name>
</gene>
<feature type="compositionally biased region" description="Basic and acidic residues" evidence="1">
    <location>
        <begin position="1"/>
        <end position="16"/>
    </location>
</feature>
<dbReference type="AlphaFoldDB" id="A0A1H9V2K3"/>
<dbReference type="Pfam" id="PF14152">
    <property type="entry name" value="YfhE"/>
    <property type="match status" value="1"/>
</dbReference>
<dbReference type="InterPro" id="IPR025437">
    <property type="entry name" value="YfhE-like"/>
</dbReference>
<comment type="caution">
    <text evidence="2">The sequence shown here is derived from an EMBL/GenBank/DDBJ whole genome shotgun (WGS) entry which is preliminary data.</text>
</comment>
<dbReference type="EMBL" id="FOGV01000017">
    <property type="protein sequence ID" value="SES15594.1"/>
    <property type="molecule type" value="Genomic_DNA"/>
</dbReference>
<keyword evidence="3" id="KW-1185">Reference proteome</keyword>
<proteinExistence type="predicted"/>
<name>A0A1H9V2K3_9BACI</name>
<dbReference type="STRING" id="1464123.SAMN05444126_11738"/>
<organism evidence="2 3">
    <name type="scientific">Salisediminibacterium halotolerans</name>
    <dbReference type="NCBI Taxonomy" id="517425"/>
    <lineage>
        <taxon>Bacteria</taxon>
        <taxon>Bacillati</taxon>
        <taxon>Bacillota</taxon>
        <taxon>Bacilli</taxon>
        <taxon>Bacillales</taxon>
        <taxon>Bacillaceae</taxon>
        <taxon>Salisediminibacterium</taxon>
    </lineage>
</organism>
<dbReference type="Proteomes" id="UP000199318">
    <property type="component" value="Unassembled WGS sequence"/>
</dbReference>
<evidence type="ECO:0000313" key="3">
    <source>
        <dbReference type="Proteomes" id="UP000199318"/>
    </source>
</evidence>
<sequence length="42" mass="4918">MEKNQQPHRQINERDNGLSSAQEVKYADKFRRADRASEGKQT</sequence>
<evidence type="ECO:0000256" key="1">
    <source>
        <dbReference type="SAM" id="MobiDB-lite"/>
    </source>
</evidence>
<dbReference type="OrthoDB" id="2439672at2"/>
<accession>A0A1H9V2K3</accession>
<feature type="compositionally biased region" description="Basic and acidic residues" evidence="1">
    <location>
        <begin position="25"/>
        <end position="42"/>
    </location>
</feature>
<dbReference type="RefSeq" id="WP_143057151.1">
    <property type="nucleotide sequence ID" value="NZ_FOGV01000017.1"/>
</dbReference>